<dbReference type="Gene3D" id="2.20.70.10">
    <property type="match status" value="1"/>
</dbReference>
<dbReference type="PROSITE" id="PS50020">
    <property type="entry name" value="WW_DOMAIN_2"/>
    <property type="match status" value="1"/>
</dbReference>
<reference evidence="3" key="1">
    <citation type="journal article" date="2023" name="Commun. Biol.">
        <title>Genome analysis of Parmales, the sister group of diatoms, reveals the evolutionary specialization of diatoms from phago-mixotrophs to photoautotrophs.</title>
        <authorList>
            <person name="Ban H."/>
            <person name="Sato S."/>
            <person name="Yoshikawa S."/>
            <person name="Yamada K."/>
            <person name="Nakamura Y."/>
            <person name="Ichinomiya M."/>
            <person name="Sato N."/>
            <person name="Blanc-Mathieu R."/>
            <person name="Endo H."/>
            <person name="Kuwata A."/>
            <person name="Ogata H."/>
        </authorList>
    </citation>
    <scope>NUCLEOTIDE SEQUENCE [LARGE SCALE GENOMIC DNA]</scope>
    <source>
        <strain evidence="3">NIES 3699</strain>
    </source>
</reference>
<dbReference type="Pfam" id="PF00397">
    <property type="entry name" value="WW"/>
    <property type="match status" value="1"/>
</dbReference>
<evidence type="ECO:0000259" key="1">
    <source>
        <dbReference type="PROSITE" id="PS50020"/>
    </source>
</evidence>
<evidence type="ECO:0000313" key="2">
    <source>
        <dbReference type="EMBL" id="GMH83347.1"/>
    </source>
</evidence>
<dbReference type="SUPFAM" id="SSF51045">
    <property type="entry name" value="WW domain"/>
    <property type="match status" value="1"/>
</dbReference>
<dbReference type="CDD" id="cd00201">
    <property type="entry name" value="WW"/>
    <property type="match status" value="1"/>
</dbReference>
<gene>
    <name evidence="2" type="ORF">TrVE_jg6486</name>
</gene>
<dbReference type="AlphaFoldDB" id="A0A9W7B902"/>
<dbReference type="Proteomes" id="UP001165160">
    <property type="component" value="Unassembled WGS sequence"/>
</dbReference>
<dbReference type="InterPro" id="IPR036020">
    <property type="entry name" value="WW_dom_sf"/>
</dbReference>
<name>A0A9W7B902_9STRA</name>
<organism evidence="2 3">
    <name type="scientific">Triparma verrucosa</name>
    <dbReference type="NCBI Taxonomy" id="1606542"/>
    <lineage>
        <taxon>Eukaryota</taxon>
        <taxon>Sar</taxon>
        <taxon>Stramenopiles</taxon>
        <taxon>Ochrophyta</taxon>
        <taxon>Bolidophyceae</taxon>
        <taxon>Parmales</taxon>
        <taxon>Triparmaceae</taxon>
        <taxon>Triparma</taxon>
    </lineage>
</organism>
<evidence type="ECO:0000313" key="3">
    <source>
        <dbReference type="Proteomes" id="UP001165160"/>
    </source>
</evidence>
<comment type="caution">
    <text evidence="2">The sequence shown here is derived from an EMBL/GenBank/DDBJ whole genome shotgun (WGS) entry which is preliminary data.</text>
</comment>
<feature type="domain" description="WW" evidence="1">
    <location>
        <begin position="56"/>
        <end position="87"/>
    </location>
</feature>
<keyword evidence="3" id="KW-1185">Reference proteome</keyword>
<proteinExistence type="predicted"/>
<dbReference type="InterPro" id="IPR001202">
    <property type="entry name" value="WW_dom"/>
</dbReference>
<dbReference type="EMBL" id="BRXX01000025">
    <property type="protein sequence ID" value="GMH83347.1"/>
    <property type="molecule type" value="Genomic_DNA"/>
</dbReference>
<accession>A0A9W7B902</accession>
<protein>
    <recommendedName>
        <fullName evidence="1">WW domain-containing protein</fullName>
    </recommendedName>
</protein>
<sequence>MNITYFVLFMLTYRRELKKSAKREAEWAAGVKINSSLGAELKDAVGEWNLLVMSLEDDGDPWISATDANGHLYYIHRETNETVWQIP</sequence>